<dbReference type="AlphaFoldDB" id="A0A101LUF4"/>
<keyword evidence="2" id="KW-0496">Mitochondrion</keyword>
<sequence length="75" mass="7990">MPRVLKYGFGTTRRDVSPPASVPVFAAGPRLTGSGTTDYGSGSSTDYGSSSLEQYISEQGLNQGALVRVETFTRR</sequence>
<gene>
    <name evidence="2" type="ORF">ABT39_MTgene2394</name>
</gene>
<comment type="caution">
    <text evidence="2">The sequence shown here is derived from an EMBL/GenBank/DDBJ whole genome shotgun (WGS) entry which is preliminary data.</text>
</comment>
<name>A0A101LUF4_PICGL</name>
<protein>
    <submittedName>
        <fullName evidence="2">Uncharacterized protein</fullName>
    </submittedName>
</protein>
<feature type="region of interest" description="Disordered" evidence="1">
    <location>
        <begin position="18"/>
        <end position="47"/>
    </location>
</feature>
<geneLocation type="mitochondrion" evidence="2"/>
<dbReference type="EMBL" id="LKAM01000017">
    <property type="protein sequence ID" value="KUM45559.1"/>
    <property type="molecule type" value="Genomic_DNA"/>
</dbReference>
<proteinExistence type="predicted"/>
<feature type="compositionally biased region" description="Low complexity" evidence="1">
    <location>
        <begin position="32"/>
        <end position="47"/>
    </location>
</feature>
<evidence type="ECO:0000256" key="1">
    <source>
        <dbReference type="SAM" id="MobiDB-lite"/>
    </source>
</evidence>
<accession>A0A101LUF4</accession>
<reference evidence="2" key="1">
    <citation type="journal article" date="2015" name="Genome Biol. Evol.">
        <title>Organellar Genomes of White Spruce (Picea glauca): Assembly and Annotation.</title>
        <authorList>
            <person name="Jackman S.D."/>
            <person name="Warren R.L."/>
            <person name="Gibb E.A."/>
            <person name="Vandervalk B.P."/>
            <person name="Mohamadi H."/>
            <person name="Chu J."/>
            <person name="Raymond A."/>
            <person name="Pleasance S."/>
            <person name="Coope R."/>
            <person name="Wildung M.R."/>
            <person name="Ritland C.E."/>
            <person name="Bousquet J."/>
            <person name="Jones S.J."/>
            <person name="Bohlmann J."/>
            <person name="Birol I."/>
        </authorList>
    </citation>
    <scope>NUCLEOTIDE SEQUENCE [LARGE SCALE GENOMIC DNA]</scope>
    <source>
        <tissue evidence="2">Flushing bud</tissue>
    </source>
</reference>
<evidence type="ECO:0000313" key="2">
    <source>
        <dbReference type="EMBL" id="KUM45559.1"/>
    </source>
</evidence>
<organism evidence="2">
    <name type="scientific">Picea glauca</name>
    <name type="common">White spruce</name>
    <name type="synonym">Pinus glauca</name>
    <dbReference type="NCBI Taxonomy" id="3330"/>
    <lineage>
        <taxon>Eukaryota</taxon>
        <taxon>Viridiplantae</taxon>
        <taxon>Streptophyta</taxon>
        <taxon>Embryophyta</taxon>
        <taxon>Tracheophyta</taxon>
        <taxon>Spermatophyta</taxon>
        <taxon>Pinopsida</taxon>
        <taxon>Pinidae</taxon>
        <taxon>Conifers I</taxon>
        <taxon>Pinales</taxon>
        <taxon>Pinaceae</taxon>
        <taxon>Picea</taxon>
    </lineage>
</organism>